<dbReference type="PANTHER" id="PTHR37422">
    <property type="entry name" value="TEICHURONIC ACID BIOSYNTHESIS PROTEIN TUAE"/>
    <property type="match status" value="1"/>
</dbReference>
<dbReference type="InterPro" id="IPR007016">
    <property type="entry name" value="O-antigen_ligase-rel_domated"/>
</dbReference>
<organism evidence="7 8">
    <name type="scientific">Microbacterium phycohabitans</name>
    <dbReference type="NCBI Taxonomy" id="3075993"/>
    <lineage>
        <taxon>Bacteria</taxon>
        <taxon>Bacillati</taxon>
        <taxon>Actinomycetota</taxon>
        <taxon>Actinomycetes</taxon>
        <taxon>Micrococcales</taxon>
        <taxon>Microbacteriaceae</taxon>
        <taxon>Microbacterium</taxon>
    </lineage>
</organism>
<feature type="transmembrane region" description="Helical" evidence="5">
    <location>
        <begin position="147"/>
        <end position="168"/>
    </location>
</feature>
<evidence type="ECO:0000313" key="8">
    <source>
        <dbReference type="Proteomes" id="UP001261125"/>
    </source>
</evidence>
<dbReference type="EMBL" id="JAWDIT010000001">
    <property type="protein sequence ID" value="MDU0344754.1"/>
    <property type="molecule type" value="Genomic_DNA"/>
</dbReference>
<feature type="transmembrane region" description="Helical" evidence="5">
    <location>
        <begin position="40"/>
        <end position="59"/>
    </location>
</feature>
<keyword evidence="3 5" id="KW-1133">Transmembrane helix</keyword>
<evidence type="ECO:0000256" key="3">
    <source>
        <dbReference type="ARBA" id="ARBA00022989"/>
    </source>
</evidence>
<feature type="transmembrane region" description="Helical" evidence="5">
    <location>
        <begin position="122"/>
        <end position="140"/>
    </location>
</feature>
<proteinExistence type="predicted"/>
<evidence type="ECO:0000259" key="6">
    <source>
        <dbReference type="Pfam" id="PF04932"/>
    </source>
</evidence>
<dbReference type="GO" id="GO:0016874">
    <property type="term" value="F:ligase activity"/>
    <property type="evidence" value="ECO:0007669"/>
    <property type="project" value="UniProtKB-KW"/>
</dbReference>
<name>A0ABU3SIX8_9MICO</name>
<keyword evidence="8" id="KW-1185">Reference proteome</keyword>
<comment type="subcellular location">
    <subcellularLocation>
        <location evidence="1">Membrane</location>
        <topology evidence="1">Multi-pass membrane protein</topology>
    </subcellularLocation>
</comment>
<feature type="transmembrane region" description="Helical" evidence="5">
    <location>
        <begin position="354"/>
        <end position="374"/>
    </location>
</feature>
<feature type="transmembrane region" description="Helical" evidence="5">
    <location>
        <begin position="98"/>
        <end position="116"/>
    </location>
</feature>
<gene>
    <name evidence="7" type="ORF">RWH44_03450</name>
</gene>
<feature type="transmembrane region" description="Helical" evidence="5">
    <location>
        <begin position="415"/>
        <end position="435"/>
    </location>
</feature>
<evidence type="ECO:0000256" key="4">
    <source>
        <dbReference type="ARBA" id="ARBA00023136"/>
    </source>
</evidence>
<dbReference type="Proteomes" id="UP001261125">
    <property type="component" value="Unassembled WGS sequence"/>
</dbReference>
<feature type="transmembrane region" description="Helical" evidence="5">
    <location>
        <begin position="386"/>
        <end position="409"/>
    </location>
</feature>
<dbReference type="Pfam" id="PF04932">
    <property type="entry name" value="Wzy_C"/>
    <property type="match status" value="1"/>
</dbReference>
<evidence type="ECO:0000313" key="7">
    <source>
        <dbReference type="EMBL" id="MDU0344754.1"/>
    </source>
</evidence>
<accession>A0ABU3SIX8</accession>
<feature type="transmembrane region" description="Helical" evidence="5">
    <location>
        <begin position="222"/>
        <end position="254"/>
    </location>
</feature>
<evidence type="ECO:0000256" key="2">
    <source>
        <dbReference type="ARBA" id="ARBA00022692"/>
    </source>
</evidence>
<keyword evidence="2 5" id="KW-0812">Transmembrane</keyword>
<dbReference type="InterPro" id="IPR051533">
    <property type="entry name" value="WaaL-like"/>
</dbReference>
<feature type="transmembrane region" description="Helical" evidence="5">
    <location>
        <begin position="71"/>
        <end position="91"/>
    </location>
</feature>
<protein>
    <submittedName>
        <fullName evidence="7">O-antigen ligase family protein</fullName>
    </submittedName>
</protein>
<comment type="caution">
    <text evidence="7">The sequence shown here is derived from an EMBL/GenBank/DDBJ whole genome shotgun (WGS) entry which is preliminary data.</text>
</comment>
<feature type="domain" description="O-antigen ligase-related" evidence="6">
    <location>
        <begin position="224"/>
        <end position="369"/>
    </location>
</feature>
<dbReference type="PANTHER" id="PTHR37422:SF17">
    <property type="entry name" value="O-ANTIGEN LIGASE"/>
    <property type="match status" value="1"/>
</dbReference>
<evidence type="ECO:0000256" key="1">
    <source>
        <dbReference type="ARBA" id="ARBA00004141"/>
    </source>
</evidence>
<dbReference type="RefSeq" id="WP_316003473.1">
    <property type="nucleotide sequence ID" value="NZ_JAWDIT010000001.1"/>
</dbReference>
<keyword evidence="4 5" id="KW-0472">Membrane</keyword>
<evidence type="ECO:0000256" key="5">
    <source>
        <dbReference type="SAM" id="Phobius"/>
    </source>
</evidence>
<reference evidence="7 8" key="1">
    <citation type="submission" date="2023-09" db="EMBL/GenBank/DDBJ databases">
        <title>Microbacterium fusihabitans sp. nov., Microbacterium phycihabitans sp. nov., and Microbacterium cervinum sp. nov., isolated from dried seaweeds of beach.</title>
        <authorList>
            <person name="Lee S.D."/>
        </authorList>
    </citation>
    <scope>NUCLEOTIDE SEQUENCE [LARGE SCALE GENOMIC DNA]</scope>
    <source>
        <strain evidence="7 8">KSW2-29</strain>
    </source>
</reference>
<sequence>MGTSSETSGYTRASVKNAPAAPVESIQAEPPKSTGRQLRVAFYAVYVALLMMAPTLVSFPARYLGAPSDSALTWTWLAINAIAVLMVLAAVRAHPAALFVVIAFSAYIMISPSWSVAPQISLQYGSTLVGVLCVAYLMSVDMNMRGVLILIARVTVTLSVIGLILYVLRADVAIYVDAANRSNLLGTSPFKGLFPHKIVAGYYAATGIVAILATSRRGLGRVLGIICLLAVVMLSSSSTALVLLPFAVAIYLLTRRALDRGMRTRAWIASLVVTATAGGLLMAWTWSDVLGLLSRDATLTGRTVLWDWGIRTWAERPIFGWGYGAYFETPEAAAVAWSIPEFRSWDVPHFHETYIQTAVDFGLVGLVALVVVLWKVLVRSYKHGAALGSSVAAGTFAIALTAVAAGFVMYLVPSYAYTEVVPLFLFITLFSTGALKKLRRRSEKVKSRRPLGVR</sequence>
<feature type="transmembrane region" description="Helical" evidence="5">
    <location>
        <begin position="266"/>
        <end position="286"/>
    </location>
</feature>
<keyword evidence="7" id="KW-0436">Ligase</keyword>